<dbReference type="AlphaFoldDB" id="A0A512B6X6"/>
<dbReference type="Proteomes" id="UP000321513">
    <property type="component" value="Unassembled WGS sequence"/>
</dbReference>
<dbReference type="GO" id="GO:0030170">
    <property type="term" value="F:pyridoxal phosphate binding"/>
    <property type="evidence" value="ECO:0007669"/>
    <property type="project" value="UniProtKB-UniRule"/>
</dbReference>
<dbReference type="SUPFAM" id="SSF50621">
    <property type="entry name" value="Alanine racemase C-terminal domain-like"/>
    <property type="match status" value="1"/>
</dbReference>
<accession>A0A512B6X6</accession>
<comment type="similarity">
    <text evidence="5">Belongs to the alanine racemase family.</text>
</comment>
<keyword evidence="9" id="KW-0436">Ligase</keyword>
<comment type="function">
    <text evidence="5">Catalyzes the interconversion of L-alanine and D-alanine. May also act on other amino acids.</text>
</comment>
<dbReference type="SUPFAM" id="SSF53623">
    <property type="entry name" value="MurD-like peptide ligases, catalytic domain"/>
    <property type="match status" value="1"/>
</dbReference>
<dbReference type="InterPro" id="IPR035911">
    <property type="entry name" value="MurE/MurF_N"/>
</dbReference>
<dbReference type="InterPro" id="IPR009006">
    <property type="entry name" value="Ala_racemase/Decarboxylase_C"/>
</dbReference>
<dbReference type="InterPro" id="IPR001608">
    <property type="entry name" value="Ala_racemase_N"/>
</dbReference>
<dbReference type="InterPro" id="IPR036565">
    <property type="entry name" value="Mur-like_cat_sf"/>
</dbReference>
<dbReference type="Gene3D" id="3.90.190.20">
    <property type="entry name" value="Mur ligase, C-terminal domain"/>
    <property type="match status" value="1"/>
</dbReference>
<gene>
    <name evidence="9" type="primary">mur</name>
    <name evidence="9" type="synonym">alr</name>
    <name evidence="9" type="ORF">SAE01_02110</name>
</gene>
<dbReference type="SMART" id="SM01005">
    <property type="entry name" value="Ala_racemase_C"/>
    <property type="match status" value="1"/>
</dbReference>
<comment type="caution">
    <text evidence="9">The sequence shown here is derived from an EMBL/GenBank/DDBJ whole genome shotgun (WGS) entry which is preliminary data.</text>
</comment>
<dbReference type="Pfam" id="PF01168">
    <property type="entry name" value="Ala_racemase_N"/>
    <property type="match status" value="1"/>
</dbReference>
<feature type="modified residue" description="N6-(pyridoxal phosphate)lysine" evidence="5 6">
    <location>
        <position position="489"/>
    </location>
</feature>
<dbReference type="PANTHER" id="PTHR30511">
    <property type="entry name" value="ALANINE RACEMASE"/>
    <property type="match status" value="1"/>
</dbReference>
<dbReference type="GO" id="GO:0016881">
    <property type="term" value="F:acid-amino acid ligase activity"/>
    <property type="evidence" value="ECO:0007669"/>
    <property type="project" value="InterPro"/>
</dbReference>
<feature type="domain" description="Alanine racemase C-terminal" evidence="8">
    <location>
        <begin position="694"/>
        <end position="819"/>
    </location>
</feature>
<dbReference type="FunFam" id="3.20.20.10:FF:000002">
    <property type="entry name" value="Alanine racemase"/>
    <property type="match status" value="1"/>
</dbReference>
<dbReference type="HAMAP" id="MF_01201">
    <property type="entry name" value="Ala_racemase"/>
    <property type="match status" value="1"/>
</dbReference>
<evidence type="ECO:0000259" key="8">
    <source>
        <dbReference type="SMART" id="SM01005"/>
    </source>
</evidence>
<dbReference type="Pfam" id="PF08245">
    <property type="entry name" value="Mur_ligase_M"/>
    <property type="match status" value="1"/>
</dbReference>
<dbReference type="SUPFAM" id="SSF51419">
    <property type="entry name" value="PLP-binding barrel"/>
    <property type="match status" value="1"/>
</dbReference>
<dbReference type="RefSeq" id="WP_147201675.1">
    <property type="nucleotide sequence ID" value="NZ_BJYT01000001.1"/>
</dbReference>
<evidence type="ECO:0000313" key="9">
    <source>
        <dbReference type="EMBL" id="GEO07715.1"/>
    </source>
</evidence>
<protein>
    <recommendedName>
        <fullName evidence="5">Alanine racemase</fullName>
        <ecNumber evidence="5">5.1.1.1</ecNumber>
    </recommendedName>
</protein>
<dbReference type="UniPathway" id="UPA00042">
    <property type="reaction ID" value="UER00497"/>
</dbReference>
<dbReference type="Gene3D" id="3.20.20.10">
    <property type="entry name" value="Alanine racemase"/>
    <property type="match status" value="1"/>
</dbReference>
<dbReference type="InterPro" id="IPR013221">
    <property type="entry name" value="Mur_ligase_cen"/>
</dbReference>
<proteinExistence type="inferred from homology"/>
<evidence type="ECO:0000313" key="10">
    <source>
        <dbReference type="Proteomes" id="UP000321513"/>
    </source>
</evidence>
<dbReference type="SUPFAM" id="SSF53244">
    <property type="entry name" value="MurD-like peptide ligases, peptide-binding domain"/>
    <property type="match status" value="1"/>
</dbReference>
<evidence type="ECO:0000256" key="2">
    <source>
        <dbReference type="ARBA" id="ARBA00001933"/>
    </source>
</evidence>
<dbReference type="OrthoDB" id="9801978at2"/>
<keyword evidence="3 5" id="KW-0663">Pyridoxal phosphate</keyword>
<dbReference type="SUPFAM" id="SSF63418">
    <property type="entry name" value="MurE/MurF N-terminal domain"/>
    <property type="match status" value="1"/>
</dbReference>
<comment type="catalytic activity">
    <reaction evidence="1 5">
        <text>L-alanine = D-alanine</text>
        <dbReference type="Rhea" id="RHEA:20249"/>
        <dbReference type="ChEBI" id="CHEBI:57416"/>
        <dbReference type="ChEBI" id="CHEBI:57972"/>
        <dbReference type="EC" id="5.1.1.1"/>
    </reaction>
</comment>
<dbReference type="GO" id="GO:0005829">
    <property type="term" value="C:cytosol"/>
    <property type="evidence" value="ECO:0007669"/>
    <property type="project" value="TreeGrafter"/>
</dbReference>
<keyword evidence="10" id="KW-1185">Reference proteome</keyword>
<dbReference type="PRINTS" id="PR00992">
    <property type="entry name" value="ALARACEMASE"/>
</dbReference>
<dbReference type="GO" id="GO:0008784">
    <property type="term" value="F:alanine racemase activity"/>
    <property type="evidence" value="ECO:0007669"/>
    <property type="project" value="UniProtKB-UniRule"/>
</dbReference>
<dbReference type="Pfam" id="PF00842">
    <property type="entry name" value="Ala_racemase_C"/>
    <property type="match status" value="1"/>
</dbReference>
<reference evidence="9 10" key="1">
    <citation type="submission" date="2019-07" db="EMBL/GenBank/DDBJ databases">
        <title>Whole genome shotgun sequence of Segetibacter aerophilus NBRC 106135.</title>
        <authorList>
            <person name="Hosoyama A."/>
            <person name="Uohara A."/>
            <person name="Ohji S."/>
            <person name="Ichikawa N."/>
        </authorList>
    </citation>
    <scope>NUCLEOTIDE SEQUENCE [LARGE SCALE GENOMIC DNA]</scope>
    <source>
        <strain evidence="9 10">NBRC 106135</strain>
    </source>
</reference>
<evidence type="ECO:0000256" key="4">
    <source>
        <dbReference type="ARBA" id="ARBA00023235"/>
    </source>
</evidence>
<dbReference type="InterPro" id="IPR029066">
    <property type="entry name" value="PLP-binding_barrel"/>
</dbReference>
<organism evidence="9 10">
    <name type="scientific">Segetibacter aerophilus</name>
    <dbReference type="NCBI Taxonomy" id="670293"/>
    <lineage>
        <taxon>Bacteria</taxon>
        <taxon>Pseudomonadati</taxon>
        <taxon>Bacteroidota</taxon>
        <taxon>Chitinophagia</taxon>
        <taxon>Chitinophagales</taxon>
        <taxon>Chitinophagaceae</taxon>
        <taxon>Segetibacter</taxon>
    </lineage>
</organism>
<dbReference type="EC" id="5.1.1.1" evidence="5"/>
<evidence type="ECO:0000256" key="7">
    <source>
        <dbReference type="PIRSR" id="PIRSR600821-52"/>
    </source>
</evidence>
<keyword evidence="4 5" id="KW-0413">Isomerase</keyword>
<sequence length="821" mass="92283">MPYSIQEISGVISDDAIIADAATTIEFLLIDSRRLVFPESTLFFALSSPRRNGETFIEELYKSGVKSFIVSRNFDASNFTTANFLFVDDPLRALQKLAAFHRKQFQIPVVGITGSNGKTIVKEWLYQLLQDDYNIVRSPKSYNSQIGVPLSVWQLNETHTLAIFEAGISEVGEMDALEEIIQPTIGILTNVGAAHSAGFASKEQKVKEKLKLFHRAYTIVSNNQDTVINSVISQRKKEDLFIWGSGDADLKIVDIEKTAKQSVIAAIYSGRTVSISIPFTDNASVENAITCWSLLLYLHVDEEVIKKRMLRLQSVEMRLQLKRGINNCSIINDSYSNDLSSLRMALEFLHQQAGNQATTVILSDLGDTSSSDEQYQKVLQALLQHKVQKFIGIGSRLLALQSFFQDAIPQSFFYNSVESFIHQFLNIRFRDEVILLKGARSFEFEQINLLFEQKVHQTVLEVNLSAMAHNLKEYQRYVQPTTKVMAMVKAFSYGSGSAEVASVLQFHKVDYLAVAYADEGVELRKAGIHMPIMVMNPEVITFQSLVEYNLEPEMYSFAISKAFNDYLQKEGLQQFPVHIKIDTGMHRLGFEVEDIDDLIRFLTANPRLVVKSVFSHLVASENTAHDAFTQHQAEVFLQVCEQIKNAIGYSFIRHISNSAAIFRYPQYQFELVRLGIGLYGVDSSAEKVLSLQPVATLRSTIAQIRAVKKGETVGYSRRGLVTRDSLIATIRIGYADGFNRRFGNGVGHVFIKGTLAPVIGSVCMDMTMIDITDVQGVTEGDVVEIFGTNLPIEKLAQLCDTIPYEIMTSVSQRVKREYYQE</sequence>
<dbReference type="NCBIfam" id="TIGR00492">
    <property type="entry name" value="alr"/>
    <property type="match status" value="1"/>
</dbReference>
<dbReference type="PANTHER" id="PTHR30511:SF0">
    <property type="entry name" value="ALANINE RACEMASE, CATABOLIC-RELATED"/>
    <property type="match status" value="1"/>
</dbReference>
<name>A0A512B6X6_9BACT</name>
<dbReference type="GO" id="GO:0005524">
    <property type="term" value="F:ATP binding"/>
    <property type="evidence" value="ECO:0007669"/>
    <property type="project" value="InterPro"/>
</dbReference>
<feature type="active site" description="Proton acceptor; specific for D-alanine" evidence="5">
    <location>
        <position position="489"/>
    </location>
</feature>
<dbReference type="CDD" id="cd00430">
    <property type="entry name" value="PLPDE_III_AR"/>
    <property type="match status" value="1"/>
</dbReference>
<evidence type="ECO:0000256" key="1">
    <source>
        <dbReference type="ARBA" id="ARBA00000316"/>
    </source>
</evidence>
<feature type="binding site" evidence="5 7">
    <location>
        <position position="764"/>
    </location>
    <ligand>
        <name>substrate</name>
    </ligand>
</feature>
<dbReference type="GO" id="GO:0030632">
    <property type="term" value="P:D-alanine biosynthetic process"/>
    <property type="evidence" value="ECO:0007669"/>
    <property type="project" value="UniProtKB-UniRule"/>
</dbReference>
<dbReference type="Gene3D" id="3.40.1190.10">
    <property type="entry name" value="Mur-like, catalytic domain"/>
    <property type="match status" value="1"/>
</dbReference>
<evidence type="ECO:0000256" key="5">
    <source>
        <dbReference type="HAMAP-Rule" id="MF_01201"/>
    </source>
</evidence>
<dbReference type="EMBL" id="BJYT01000001">
    <property type="protein sequence ID" value="GEO07715.1"/>
    <property type="molecule type" value="Genomic_DNA"/>
</dbReference>
<dbReference type="InterPro" id="IPR011079">
    <property type="entry name" value="Ala_racemase_C"/>
</dbReference>
<comment type="pathway">
    <text evidence="5">Amino-acid biosynthesis; D-alanine biosynthesis; D-alanine from L-alanine: step 1/1.</text>
</comment>
<dbReference type="Gene3D" id="2.40.37.10">
    <property type="entry name" value="Lyase, Ornithine Decarboxylase, Chain A, domain 1"/>
    <property type="match status" value="1"/>
</dbReference>
<feature type="binding site" evidence="5 7">
    <location>
        <position position="587"/>
    </location>
    <ligand>
        <name>substrate</name>
    </ligand>
</feature>
<comment type="cofactor">
    <cofactor evidence="2 5 6">
        <name>pyridoxal 5'-phosphate</name>
        <dbReference type="ChEBI" id="CHEBI:597326"/>
    </cofactor>
</comment>
<evidence type="ECO:0000256" key="6">
    <source>
        <dbReference type="PIRSR" id="PIRSR600821-50"/>
    </source>
</evidence>
<dbReference type="InterPro" id="IPR036615">
    <property type="entry name" value="Mur_ligase_C_dom_sf"/>
</dbReference>
<dbReference type="Gene3D" id="3.40.1390.10">
    <property type="entry name" value="MurE/MurF, N-terminal domain"/>
    <property type="match status" value="1"/>
</dbReference>
<dbReference type="InterPro" id="IPR000821">
    <property type="entry name" value="Ala_racemase"/>
</dbReference>
<evidence type="ECO:0000256" key="3">
    <source>
        <dbReference type="ARBA" id="ARBA00022898"/>
    </source>
</evidence>
<dbReference type="NCBIfam" id="NF008897">
    <property type="entry name" value="PRK11930.1"/>
    <property type="match status" value="1"/>
</dbReference>
<feature type="active site" description="Proton acceptor; specific for L-alanine" evidence="5">
    <location>
        <position position="715"/>
    </location>
</feature>